<sequence>MSNFIIKFKAPGCELTNSLCNVYSDAMDATNLLIINLKAETPTVNIKESEIEKNIVKHLNDLLVVHVTVKNELLNNLPQLLVTLSEITIEYLNSLVNDDLYNRKVVFIKNNILQFLKKLLFIEECFGILHECSKYMGEEIEANESEFKHHQSESDITLVYIVKMLYKCLNIAFINTKNIKQIALFNNKHLYIRHTINSIYHFEEILNKKRTEQTAPAIRGAWIKVLRIFETPSNNFINQPSTSNQHLPPPLSVDGEDKACQTPPTPSLKSVRLVEQPSTNIKNEIQIGETFIEESSLITKNQSKVPSPKDKLSARDLLIQLCSESCNNMDKDENDMTGAEYDLVLIKRKLIANQYENNEFSFLVEKIFKNKRNILQNNEKRAQRKRLINNKTRKYTRRARH</sequence>
<evidence type="ECO:0000313" key="2">
    <source>
        <dbReference type="Proteomes" id="UP000663866"/>
    </source>
</evidence>
<keyword evidence="2" id="KW-1185">Reference proteome</keyword>
<evidence type="ECO:0000313" key="1">
    <source>
        <dbReference type="EMBL" id="CAF4206340.1"/>
    </source>
</evidence>
<dbReference type="AlphaFoldDB" id="A0A820BH88"/>
<reference evidence="1" key="1">
    <citation type="submission" date="2021-02" db="EMBL/GenBank/DDBJ databases">
        <authorList>
            <person name="Nowell W R."/>
        </authorList>
    </citation>
    <scope>NUCLEOTIDE SEQUENCE</scope>
</reference>
<dbReference type="Proteomes" id="UP000663866">
    <property type="component" value="Unassembled WGS sequence"/>
</dbReference>
<organism evidence="1 2">
    <name type="scientific">Rotaria magnacalcarata</name>
    <dbReference type="NCBI Taxonomy" id="392030"/>
    <lineage>
        <taxon>Eukaryota</taxon>
        <taxon>Metazoa</taxon>
        <taxon>Spiralia</taxon>
        <taxon>Gnathifera</taxon>
        <taxon>Rotifera</taxon>
        <taxon>Eurotatoria</taxon>
        <taxon>Bdelloidea</taxon>
        <taxon>Philodinida</taxon>
        <taxon>Philodinidae</taxon>
        <taxon>Rotaria</taxon>
    </lineage>
</organism>
<dbReference type="EMBL" id="CAJOBG010007083">
    <property type="protein sequence ID" value="CAF4206340.1"/>
    <property type="molecule type" value="Genomic_DNA"/>
</dbReference>
<gene>
    <name evidence="1" type="ORF">OVN521_LOCUS26672</name>
</gene>
<proteinExistence type="predicted"/>
<comment type="caution">
    <text evidence="1">The sequence shown here is derived from an EMBL/GenBank/DDBJ whole genome shotgun (WGS) entry which is preliminary data.</text>
</comment>
<name>A0A820BH88_9BILA</name>
<protein>
    <submittedName>
        <fullName evidence="1">Uncharacterized protein</fullName>
    </submittedName>
</protein>
<accession>A0A820BH88</accession>